<dbReference type="GO" id="GO:0006508">
    <property type="term" value="P:proteolysis"/>
    <property type="evidence" value="ECO:0007669"/>
    <property type="project" value="UniProtKB-KW"/>
</dbReference>
<dbReference type="Gene3D" id="3.40.390.10">
    <property type="entry name" value="Collagenase (Catalytic Domain)"/>
    <property type="match status" value="1"/>
</dbReference>
<evidence type="ECO:0000256" key="4">
    <source>
        <dbReference type="ARBA" id="ARBA00022833"/>
    </source>
</evidence>
<keyword evidence="2" id="KW-0479">Metal-binding</keyword>
<keyword evidence="1" id="KW-0645">Protease</keyword>
<sequence length="351" mass="36229">MRPYLPLLVVFSALTVALVGCGGGSAGSSATPTPAPTATPTPAPVASPTPSPVPTRSFQLTVTGSRGSVALGVNGTSSSFVPGTPRTVTTALVGSNLLSAPASYGDKAFVAWQRNGTNFSTNATISTLPSELANGDTVTALYGPAGVRTGQLTPNYNQIDAFFWPADKLPLKVFFAASVASDYKAAMLDGIDRWMNALGSGITYTVVTQEADATIVLQMGDASGFLAQTTTTASALSLPKPLLKAVITFDPTKVPVLNSNTNRLGFTALAAHEFGHALGINGGGVQGHSDDPADIMHAIVGEDSLTITVRDINTMMNLYSSIYDGRKVPVSRAMSSGKTTVQTLSCGVRLR</sequence>
<feature type="region of interest" description="Disordered" evidence="5">
    <location>
        <begin position="25"/>
        <end position="54"/>
    </location>
</feature>
<feature type="compositionally biased region" description="Pro residues" evidence="5">
    <location>
        <begin position="33"/>
        <end position="53"/>
    </location>
</feature>
<dbReference type="GO" id="GO:0004222">
    <property type="term" value="F:metalloendopeptidase activity"/>
    <property type="evidence" value="ECO:0007669"/>
    <property type="project" value="InterPro"/>
</dbReference>
<feature type="domain" description="Peptidase M10 metallopeptidase" evidence="7">
    <location>
        <begin position="186"/>
        <end position="319"/>
    </location>
</feature>
<dbReference type="GO" id="GO:0031012">
    <property type="term" value="C:extracellular matrix"/>
    <property type="evidence" value="ECO:0007669"/>
    <property type="project" value="InterPro"/>
</dbReference>
<evidence type="ECO:0000256" key="2">
    <source>
        <dbReference type="ARBA" id="ARBA00022723"/>
    </source>
</evidence>
<keyword evidence="3" id="KW-0378">Hydrolase</keyword>
<evidence type="ECO:0000313" key="9">
    <source>
        <dbReference type="Proteomes" id="UP000520814"/>
    </source>
</evidence>
<protein>
    <recommendedName>
        <fullName evidence="7">Peptidase M10 metallopeptidase domain-containing protein</fullName>
    </recommendedName>
</protein>
<proteinExistence type="predicted"/>
<accession>A0A7W9SW67</accession>
<keyword evidence="4" id="KW-0862">Zinc</keyword>
<dbReference type="EMBL" id="JACHGW010000011">
    <property type="protein sequence ID" value="MBB6053992.1"/>
    <property type="molecule type" value="Genomic_DNA"/>
</dbReference>
<evidence type="ECO:0000256" key="1">
    <source>
        <dbReference type="ARBA" id="ARBA00022670"/>
    </source>
</evidence>
<dbReference type="Pfam" id="PF00413">
    <property type="entry name" value="Peptidase_M10"/>
    <property type="match status" value="1"/>
</dbReference>
<comment type="caution">
    <text evidence="8">The sequence shown here is derived from an EMBL/GenBank/DDBJ whole genome shotgun (WGS) entry which is preliminary data.</text>
</comment>
<keyword evidence="9" id="KW-1185">Reference proteome</keyword>
<keyword evidence="6" id="KW-0732">Signal</keyword>
<reference evidence="8 9" key="1">
    <citation type="submission" date="2020-08" db="EMBL/GenBank/DDBJ databases">
        <title>Genomic Encyclopedia of Type Strains, Phase IV (KMG-IV): sequencing the most valuable type-strain genomes for metagenomic binning, comparative biology and taxonomic classification.</title>
        <authorList>
            <person name="Goeker M."/>
        </authorList>
    </citation>
    <scope>NUCLEOTIDE SEQUENCE [LARGE SCALE GENOMIC DNA]</scope>
    <source>
        <strain evidence="8 9">DSM 23562</strain>
    </source>
</reference>
<dbReference type="AlphaFoldDB" id="A0A7W9SW67"/>
<organism evidence="8 9">
    <name type="scientific">Armatimonas rosea</name>
    <dbReference type="NCBI Taxonomy" id="685828"/>
    <lineage>
        <taxon>Bacteria</taxon>
        <taxon>Bacillati</taxon>
        <taxon>Armatimonadota</taxon>
        <taxon>Armatimonadia</taxon>
        <taxon>Armatimonadales</taxon>
        <taxon>Armatimonadaceae</taxon>
        <taxon>Armatimonas</taxon>
    </lineage>
</organism>
<evidence type="ECO:0000313" key="8">
    <source>
        <dbReference type="EMBL" id="MBB6053992.1"/>
    </source>
</evidence>
<dbReference type="PROSITE" id="PS51257">
    <property type="entry name" value="PROKAR_LIPOPROTEIN"/>
    <property type="match status" value="1"/>
</dbReference>
<evidence type="ECO:0000256" key="6">
    <source>
        <dbReference type="SAM" id="SignalP"/>
    </source>
</evidence>
<dbReference type="SUPFAM" id="SSF55486">
    <property type="entry name" value="Metalloproteases ('zincins'), catalytic domain"/>
    <property type="match status" value="1"/>
</dbReference>
<dbReference type="Proteomes" id="UP000520814">
    <property type="component" value="Unassembled WGS sequence"/>
</dbReference>
<gene>
    <name evidence="8" type="ORF">HNQ39_005839</name>
</gene>
<dbReference type="InterPro" id="IPR001818">
    <property type="entry name" value="Pept_M10_metallopeptidase"/>
</dbReference>
<dbReference type="GO" id="GO:0008270">
    <property type="term" value="F:zinc ion binding"/>
    <property type="evidence" value="ECO:0007669"/>
    <property type="project" value="InterPro"/>
</dbReference>
<dbReference type="InterPro" id="IPR024079">
    <property type="entry name" value="MetalloPept_cat_dom_sf"/>
</dbReference>
<feature type="signal peptide" evidence="6">
    <location>
        <begin position="1"/>
        <end position="26"/>
    </location>
</feature>
<name>A0A7W9SW67_ARMRO</name>
<evidence type="ECO:0000256" key="5">
    <source>
        <dbReference type="SAM" id="MobiDB-lite"/>
    </source>
</evidence>
<feature type="chain" id="PRO_5031429389" description="Peptidase M10 metallopeptidase domain-containing protein" evidence="6">
    <location>
        <begin position="27"/>
        <end position="351"/>
    </location>
</feature>
<evidence type="ECO:0000259" key="7">
    <source>
        <dbReference type="Pfam" id="PF00413"/>
    </source>
</evidence>
<evidence type="ECO:0000256" key="3">
    <source>
        <dbReference type="ARBA" id="ARBA00022801"/>
    </source>
</evidence>
<dbReference type="RefSeq" id="WP_184204077.1">
    <property type="nucleotide sequence ID" value="NZ_JACHGW010000011.1"/>
</dbReference>